<organism evidence="2 3">
    <name type="scientific">Dorcoceras hygrometricum</name>
    <dbReference type="NCBI Taxonomy" id="472368"/>
    <lineage>
        <taxon>Eukaryota</taxon>
        <taxon>Viridiplantae</taxon>
        <taxon>Streptophyta</taxon>
        <taxon>Embryophyta</taxon>
        <taxon>Tracheophyta</taxon>
        <taxon>Spermatophyta</taxon>
        <taxon>Magnoliopsida</taxon>
        <taxon>eudicotyledons</taxon>
        <taxon>Gunneridae</taxon>
        <taxon>Pentapetalae</taxon>
        <taxon>asterids</taxon>
        <taxon>lamiids</taxon>
        <taxon>Lamiales</taxon>
        <taxon>Gesneriaceae</taxon>
        <taxon>Didymocarpoideae</taxon>
        <taxon>Trichosporeae</taxon>
        <taxon>Loxocarpinae</taxon>
        <taxon>Dorcoceras</taxon>
    </lineage>
</organism>
<evidence type="ECO:0000313" key="2">
    <source>
        <dbReference type="EMBL" id="KZV37943.1"/>
    </source>
</evidence>
<gene>
    <name evidence="2" type="ORF">F511_17715</name>
</gene>
<reference evidence="2 3" key="1">
    <citation type="journal article" date="2015" name="Proc. Natl. Acad. Sci. U.S.A.">
        <title>The resurrection genome of Boea hygrometrica: A blueprint for survival of dehydration.</title>
        <authorList>
            <person name="Xiao L."/>
            <person name="Yang G."/>
            <person name="Zhang L."/>
            <person name="Yang X."/>
            <person name="Zhao S."/>
            <person name="Ji Z."/>
            <person name="Zhou Q."/>
            <person name="Hu M."/>
            <person name="Wang Y."/>
            <person name="Chen M."/>
            <person name="Xu Y."/>
            <person name="Jin H."/>
            <person name="Xiao X."/>
            <person name="Hu G."/>
            <person name="Bao F."/>
            <person name="Hu Y."/>
            <person name="Wan P."/>
            <person name="Li L."/>
            <person name="Deng X."/>
            <person name="Kuang T."/>
            <person name="Xiang C."/>
            <person name="Zhu J.K."/>
            <person name="Oliver M.J."/>
            <person name="He Y."/>
        </authorList>
    </citation>
    <scope>NUCLEOTIDE SEQUENCE [LARGE SCALE GENOMIC DNA]</scope>
    <source>
        <strain evidence="3">cv. XS01</strain>
    </source>
</reference>
<dbReference type="AlphaFoldDB" id="A0A2Z7BTS1"/>
<evidence type="ECO:0000256" key="1">
    <source>
        <dbReference type="SAM" id="MobiDB-lite"/>
    </source>
</evidence>
<feature type="region of interest" description="Disordered" evidence="1">
    <location>
        <begin position="68"/>
        <end position="96"/>
    </location>
</feature>
<feature type="compositionally biased region" description="Low complexity" evidence="1">
    <location>
        <begin position="72"/>
        <end position="83"/>
    </location>
</feature>
<proteinExistence type="predicted"/>
<accession>A0A2Z7BTS1</accession>
<dbReference type="EMBL" id="KV002470">
    <property type="protein sequence ID" value="KZV37943.1"/>
    <property type="molecule type" value="Genomic_DNA"/>
</dbReference>
<protein>
    <submittedName>
        <fullName evidence="2">Sec-independent protein translocase protein TATC, chloroplastic-like</fullName>
    </submittedName>
</protein>
<dbReference type="Proteomes" id="UP000250235">
    <property type="component" value="Unassembled WGS sequence"/>
</dbReference>
<name>A0A2Z7BTS1_9LAMI</name>
<evidence type="ECO:0000313" key="3">
    <source>
        <dbReference type="Proteomes" id="UP000250235"/>
    </source>
</evidence>
<sequence>MGSTGILISNPHVTNKSRCLQCMKYSTPSKITLPIKNRRTKFLVFSSKNHPEKFDRIVCSAVEDVAEKQRESGSGSVNGAGSSVEDRPGILEYPSC</sequence>
<keyword evidence="3" id="KW-1185">Reference proteome</keyword>